<dbReference type="AlphaFoldDB" id="A0A1X2IDJ0"/>
<proteinExistence type="predicted"/>
<name>A0A1X2IDJ0_9FUNG</name>
<accession>A0A1X2IDJ0</accession>
<dbReference type="OrthoDB" id="2246735at2759"/>
<keyword evidence="2" id="KW-1185">Reference proteome</keyword>
<dbReference type="STRING" id="90262.A0A1X2IDJ0"/>
<gene>
    <name evidence="1" type="ORF">BCR42DRAFT_452312</name>
</gene>
<sequence>MKHRERQADKYEGFDCGQMKNKFETKYGPTGSRWLSVIGSLLGTSRDKIKNIEIICDGKEIKGAFTIGKLMASGDLANKGIQFNKKNRNLYYIGQISAALPQEPFLFLEALQEDDETVANVIGYEISTSLPRSLRYTHAAALPLGPKTRKAHILWSKKFAALIKSSFNISIYQRRAQEAEMYRSLDHMMALLNSIESSIVLTNEEKKIQWVSNFH</sequence>
<protein>
    <submittedName>
        <fullName evidence="1">Uncharacterized protein</fullName>
    </submittedName>
</protein>
<organism evidence="1 2">
    <name type="scientific">Absidia repens</name>
    <dbReference type="NCBI Taxonomy" id="90262"/>
    <lineage>
        <taxon>Eukaryota</taxon>
        <taxon>Fungi</taxon>
        <taxon>Fungi incertae sedis</taxon>
        <taxon>Mucoromycota</taxon>
        <taxon>Mucoromycotina</taxon>
        <taxon>Mucoromycetes</taxon>
        <taxon>Mucorales</taxon>
        <taxon>Cunninghamellaceae</taxon>
        <taxon>Absidia</taxon>
    </lineage>
</organism>
<dbReference type="EMBL" id="MCGE01000014">
    <property type="protein sequence ID" value="ORZ14552.1"/>
    <property type="molecule type" value="Genomic_DNA"/>
</dbReference>
<evidence type="ECO:0000313" key="1">
    <source>
        <dbReference type="EMBL" id="ORZ14552.1"/>
    </source>
</evidence>
<reference evidence="1 2" key="1">
    <citation type="submission" date="2016-07" db="EMBL/GenBank/DDBJ databases">
        <title>Pervasive Adenine N6-methylation of Active Genes in Fungi.</title>
        <authorList>
            <consortium name="DOE Joint Genome Institute"/>
            <person name="Mondo S.J."/>
            <person name="Dannebaum R.O."/>
            <person name="Kuo R.C."/>
            <person name="Labutti K."/>
            <person name="Haridas S."/>
            <person name="Kuo A."/>
            <person name="Salamov A."/>
            <person name="Ahrendt S.R."/>
            <person name="Lipzen A."/>
            <person name="Sullivan W."/>
            <person name="Andreopoulos W.B."/>
            <person name="Clum A."/>
            <person name="Lindquist E."/>
            <person name="Daum C."/>
            <person name="Ramamoorthy G.K."/>
            <person name="Gryganskyi A."/>
            <person name="Culley D."/>
            <person name="Magnuson J.K."/>
            <person name="James T.Y."/>
            <person name="O'Malley M.A."/>
            <person name="Stajich J.E."/>
            <person name="Spatafora J.W."/>
            <person name="Visel A."/>
            <person name="Grigoriev I.V."/>
        </authorList>
    </citation>
    <scope>NUCLEOTIDE SEQUENCE [LARGE SCALE GENOMIC DNA]</scope>
    <source>
        <strain evidence="1 2">NRRL 1336</strain>
    </source>
</reference>
<comment type="caution">
    <text evidence="1">The sequence shown here is derived from an EMBL/GenBank/DDBJ whole genome shotgun (WGS) entry which is preliminary data.</text>
</comment>
<evidence type="ECO:0000313" key="2">
    <source>
        <dbReference type="Proteomes" id="UP000193560"/>
    </source>
</evidence>
<dbReference type="Proteomes" id="UP000193560">
    <property type="component" value="Unassembled WGS sequence"/>
</dbReference>